<organism evidence="2 3">
    <name type="scientific">Roseiconus nitratireducens</name>
    <dbReference type="NCBI Taxonomy" id="2605748"/>
    <lineage>
        <taxon>Bacteria</taxon>
        <taxon>Pseudomonadati</taxon>
        <taxon>Planctomycetota</taxon>
        <taxon>Planctomycetia</taxon>
        <taxon>Pirellulales</taxon>
        <taxon>Pirellulaceae</taxon>
        <taxon>Roseiconus</taxon>
    </lineage>
</organism>
<dbReference type="EMBL" id="VWOX01000006">
    <property type="protein sequence ID" value="KAA5543029.1"/>
    <property type="molecule type" value="Genomic_DNA"/>
</dbReference>
<protein>
    <submittedName>
        <fullName evidence="2">Uncharacterized protein</fullName>
    </submittedName>
</protein>
<sequence length="64" mass="6765">MSSDCKKLHSSSVWHPGKFPSQGLCPQPQPLEVQAGPPKSQLDRIVVSVGMSAAGSHAVVRQSL</sequence>
<feature type="region of interest" description="Disordered" evidence="1">
    <location>
        <begin position="1"/>
        <end position="39"/>
    </location>
</feature>
<dbReference type="RefSeq" id="WP_150076690.1">
    <property type="nucleotide sequence ID" value="NZ_VWOX01000006.1"/>
</dbReference>
<name>A0A5M6DAK8_9BACT</name>
<dbReference type="Proteomes" id="UP000324479">
    <property type="component" value="Unassembled WGS sequence"/>
</dbReference>
<gene>
    <name evidence="2" type="ORF">FYK55_12085</name>
</gene>
<comment type="caution">
    <text evidence="2">The sequence shown here is derived from an EMBL/GenBank/DDBJ whole genome shotgun (WGS) entry which is preliminary data.</text>
</comment>
<evidence type="ECO:0000256" key="1">
    <source>
        <dbReference type="SAM" id="MobiDB-lite"/>
    </source>
</evidence>
<keyword evidence="3" id="KW-1185">Reference proteome</keyword>
<accession>A0A5M6DAK8</accession>
<proteinExistence type="predicted"/>
<evidence type="ECO:0000313" key="2">
    <source>
        <dbReference type="EMBL" id="KAA5543029.1"/>
    </source>
</evidence>
<dbReference type="AlphaFoldDB" id="A0A5M6DAK8"/>
<evidence type="ECO:0000313" key="3">
    <source>
        <dbReference type="Proteomes" id="UP000324479"/>
    </source>
</evidence>
<reference evidence="2 3" key="1">
    <citation type="submission" date="2019-08" db="EMBL/GenBank/DDBJ databases">
        <authorList>
            <person name="Dhanesh K."/>
            <person name="Kumar G."/>
            <person name="Sasikala C."/>
            <person name="Venkata Ramana C."/>
        </authorList>
    </citation>
    <scope>NUCLEOTIDE SEQUENCE [LARGE SCALE GENOMIC DNA]</scope>
    <source>
        <strain evidence="2 3">JC645</strain>
    </source>
</reference>